<dbReference type="GO" id="GO:0008168">
    <property type="term" value="F:methyltransferase activity"/>
    <property type="evidence" value="ECO:0007669"/>
    <property type="project" value="UniProtKB-KW"/>
</dbReference>
<comment type="caution">
    <text evidence="2">The sequence shown here is derived from an EMBL/GenBank/DDBJ whole genome shotgun (WGS) entry which is preliminary data.</text>
</comment>
<evidence type="ECO:0000313" key="2">
    <source>
        <dbReference type="EMBL" id="GGJ77406.1"/>
    </source>
</evidence>
<keyword evidence="2" id="KW-0808">Transferase</keyword>
<dbReference type="InterPro" id="IPR036108">
    <property type="entry name" value="4pyrrol_syn_uPrphyn_synt_sf"/>
</dbReference>
<dbReference type="RefSeq" id="WP_188963305.1">
    <property type="nucleotide sequence ID" value="NZ_BMOE01000006.1"/>
</dbReference>
<dbReference type="GO" id="GO:0006780">
    <property type="term" value="P:uroporphyrinogen III biosynthetic process"/>
    <property type="evidence" value="ECO:0007669"/>
    <property type="project" value="InterPro"/>
</dbReference>
<sequence>MDWFGGLKVLSLETRRGTEMATLITKYGGIATTAPSMREDKQDISERLEAFAERVRNHPDRQVLVCMTGIGTRLFLLDLKKYAPDVYDTLSTLPILSRGTKPTQVLKAMGFTPQTAARPHTYREVQDSLLERTLSGQEITILEYGERTPPALTTALHEEGALPYPVPVYRCAFPEDPGPLEAAVRGTVAGEFQVLLLSSGTQAVHYLSCARQLGLETELRQALRGMVVASIGPACSEALGELRLPFDLEANPHKMGILVRAAAERAAGLLERKRAVLS</sequence>
<gene>
    <name evidence="2" type="ORF">GCM10008939_21870</name>
</gene>
<keyword evidence="2" id="KW-0489">Methyltransferase</keyword>
<dbReference type="Pfam" id="PF02602">
    <property type="entry name" value="HEM4"/>
    <property type="match status" value="1"/>
</dbReference>
<keyword evidence="3" id="KW-1185">Reference proteome</keyword>
<dbReference type="Proteomes" id="UP000635726">
    <property type="component" value="Unassembled WGS sequence"/>
</dbReference>
<dbReference type="GO" id="GO:0032259">
    <property type="term" value="P:methylation"/>
    <property type="evidence" value="ECO:0007669"/>
    <property type="project" value="UniProtKB-KW"/>
</dbReference>
<organism evidence="2 3">
    <name type="scientific">Deinococcus aquiradiocola</name>
    <dbReference type="NCBI Taxonomy" id="393059"/>
    <lineage>
        <taxon>Bacteria</taxon>
        <taxon>Thermotogati</taxon>
        <taxon>Deinococcota</taxon>
        <taxon>Deinococci</taxon>
        <taxon>Deinococcales</taxon>
        <taxon>Deinococcaceae</taxon>
        <taxon>Deinococcus</taxon>
    </lineage>
</organism>
<dbReference type="AlphaFoldDB" id="A0A917PGT7"/>
<dbReference type="Gene3D" id="3.40.50.10090">
    <property type="match status" value="2"/>
</dbReference>
<evidence type="ECO:0000313" key="3">
    <source>
        <dbReference type="Proteomes" id="UP000635726"/>
    </source>
</evidence>
<dbReference type="InterPro" id="IPR039793">
    <property type="entry name" value="UROS/Hem4"/>
</dbReference>
<dbReference type="SUPFAM" id="SSF69618">
    <property type="entry name" value="HemD-like"/>
    <property type="match status" value="1"/>
</dbReference>
<dbReference type="CDD" id="cd06578">
    <property type="entry name" value="HemD"/>
    <property type="match status" value="1"/>
</dbReference>
<dbReference type="EMBL" id="BMOE01000006">
    <property type="protein sequence ID" value="GGJ77406.1"/>
    <property type="molecule type" value="Genomic_DNA"/>
</dbReference>
<name>A0A917PGT7_9DEIO</name>
<reference evidence="2" key="1">
    <citation type="journal article" date="2014" name="Int. J. Syst. Evol. Microbiol.">
        <title>Complete genome sequence of Corynebacterium casei LMG S-19264T (=DSM 44701T), isolated from a smear-ripened cheese.</title>
        <authorList>
            <consortium name="US DOE Joint Genome Institute (JGI-PGF)"/>
            <person name="Walter F."/>
            <person name="Albersmeier A."/>
            <person name="Kalinowski J."/>
            <person name="Ruckert C."/>
        </authorList>
    </citation>
    <scope>NUCLEOTIDE SEQUENCE</scope>
    <source>
        <strain evidence="2">JCM 14371</strain>
    </source>
</reference>
<feature type="domain" description="Tetrapyrrole biosynthesis uroporphyrinogen III synthase" evidence="1">
    <location>
        <begin position="19"/>
        <end position="258"/>
    </location>
</feature>
<proteinExistence type="predicted"/>
<accession>A0A917PGT7</accession>
<protein>
    <submittedName>
        <fullName evidence="2">Uroporphyrinogen III methyltransferase</fullName>
    </submittedName>
</protein>
<dbReference type="GO" id="GO:0004852">
    <property type="term" value="F:uroporphyrinogen-III synthase activity"/>
    <property type="evidence" value="ECO:0007669"/>
    <property type="project" value="InterPro"/>
</dbReference>
<dbReference type="PANTHER" id="PTHR40082">
    <property type="entry name" value="BLR5956 PROTEIN"/>
    <property type="match status" value="1"/>
</dbReference>
<reference evidence="2" key="2">
    <citation type="submission" date="2020-09" db="EMBL/GenBank/DDBJ databases">
        <authorList>
            <person name="Sun Q."/>
            <person name="Ohkuma M."/>
        </authorList>
    </citation>
    <scope>NUCLEOTIDE SEQUENCE</scope>
    <source>
        <strain evidence="2">JCM 14371</strain>
    </source>
</reference>
<dbReference type="InterPro" id="IPR003754">
    <property type="entry name" value="4pyrrol_synth_uPrphyn_synth"/>
</dbReference>
<evidence type="ECO:0000259" key="1">
    <source>
        <dbReference type="Pfam" id="PF02602"/>
    </source>
</evidence>
<dbReference type="PANTHER" id="PTHR40082:SF1">
    <property type="entry name" value="BLR5956 PROTEIN"/>
    <property type="match status" value="1"/>
</dbReference>